<proteinExistence type="predicted"/>
<evidence type="ECO:0000313" key="2">
    <source>
        <dbReference type="EMBL" id="CAE7359076.1"/>
    </source>
</evidence>
<evidence type="ECO:0000313" key="3">
    <source>
        <dbReference type="Proteomes" id="UP000604046"/>
    </source>
</evidence>
<sequence>MCATSSWKEPSKSHRILSRTRQGRWTRPRRFGTPSAGCSVAVLSLAHRKDQRQAGAIWDHPGPLPRTSSAKVQRLLATIKMAASSEAIRGFEVTLADAETNLGCGFAGLPPEPVIVAMVPEGSFAAMSSSLDSIQSTMSAVQDQLKVLQQAEMQRAAEVTSLRTLLATLQRETKSFREREAVLLTSLESLAARVQAVEMQNGSHPSGMSGMAGGMGIGQIGQPIKGQMGQMGRGQPMGQMQMGQMGQMQPRNAGEMQNGSHPSGMSGMAGGMGIGQIGQPIKGQPQMGRGTGGMKVATHSGFRTLFGHPPHGVGGPLSARSTSKHPALV</sequence>
<organism evidence="2 3">
    <name type="scientific">Symbiodinium natans</name>
    <dbReference type="NCBI Taxonomy" id="878477"/>
    <lineage>
        <taxon>Eukaryota</taxon>
        <taxon>Sar</taxon>
        <taxon>Alveolata</taxon>
        <taxon>Dinophyceae</taxon>
        <taxon>Suessiales</taxon>
        <taxon>Symbiodiniaceae</taxon>
        <taxon>Symbiodinium</taxon>
    </lineage>
</organism>
<dbReference type="Proteomes" id="UP000604046">
    <property type="component" value="Unassembled WGS sequence"/>
</dbReference>
<name>A0A812Q6A6_9DINO</name>
<feature type="region of interest" description="Disordered" evidence="1">
    <location>
        <begin position="309"/>
        <end position="329"/>
    </location>
</feature>
<protein>
    <submittedName>
        <fullName evidence="2">Uncharacterized protein</fullName>
    </submittedName>
</protein>
<dbReference type="AlphaFoldDB" id="A0A812Q6A6"/>
<keyword evidence="3" id="KW-1185">Reference proteome</keyword>
<evidence type="ECO:0000256" key="1">
    <source>
        <dbReference type="SAM" id="MobiDB-lite"/>
    </source>
</evidence>
<accession>A0A812Q6A6</accession>
<feature type="compositionally biased region" description="Basic residues" evidence="1">
    <location>
        <begin position="13"/>
        <end position="28"/>
    </location>
</feature>
<gene>
    <name evidence="2" type="ORF">SNAT2548_LOCUS19230</name>
</gene>
<dbReference type="EMBL" id="CAJNDS010002170">
    <property type="protein sequence ID" value="CAE7359076.1"/>
    <property type="molecule type" value="Genomic_DNA"/>
</dbReference>
<feature type="region of interest" description="Disordered" evidence="1">
    <location>
        <begin position="1"/>
        <end position="28"/>
    </location>
</feature>
<comment type="caution">
    <text evidence="2">The sequence shown here is derived from an EMBL/GenBank/DDBJ whole genome shotgun (WGS) entry which is preliminary data.</text>
</comment>
<reference evidence="2" key="1">
    <citation type="submission" date="2021-02" db="EMBL/GenBank/DDBJ databases">
        <authorList>
            <person name="Dougan E. K."/>
            <person name="Rhodes N."/>
            <person name="Thang M."/>
            <person name="Chan C."/>
        </authorList>
    </citation>
    <scope>NUCLEOTIDE SEQUENCE</scope>
</reference>